<dbReference type="GO" id="GO:0006457">
    <property type="term" value="P:protein folding"/>
    <property type="evidence" value="ECO:0007669"/>
    <property type="project" value="InterPro"/>
</dbReference>
<reference evidence="11 12" key="1">
    <citation type="journal article" date="2015" name="Nature">
        <title>rRNA introns, odd ribosomes, and small enigmatic genomes across a large radiation of phyla.</title>
        <authorList>
            <person name="Brown C.T."/>
            <person name="Hug L.A."/>
            <person name="Thomas B.C."/>
            <person name="Sharon I."/>
            <person name="Castelle C.J."/>
            <person name="Singh A."/>
            <person name="Wilkins M.J."/>
            <person name="Williams K.H."/>
            <person name="Banfield J.F."/>
        </authorList>
    </citation>
    <scope>NUCLEOTIDE SEQUENCE [LARGE SCALE GENOMIC DNA]</scope>
</reference>
<keyword evidence="6" id="KW-0143">Chaperone</keyword>
<evidence type="ECO:0000256" key="5">
    <source>
        <dbReference type="ARBA" id="ARBA00023016"/>
    </source>
</evidence>
<comment type="caution">
    <text evidence="11">The sequence shown here is derived from an EMBL/GenBank/DDBJ whole genome shotgun (WGS) entry which is preliminary data.</text>
</comment>
<evidence type="ECO:0000256" key="2">
    <source>
        <dbReference type="ARBA" id="ARBA00009054"/>
    </source>
</evidence>
<dbReference type="GO" id="GO:0051087">
    <property type="term" value="F:protein-folding chaperone binding"/>
    <property type="evidence" value="ECO:0007669"/>
    <property type="project" value="InterPro"/>
</dbReference>
<proteinExistence type="inferred from homology"/>
<comment type="subcellular location">
    <subcellularLocation>
        <location evidence="1">Cytoplasm</location>
    </subcellularLocation>
</comment>
<accession>A0A0G0G7E8</accession>
<dbReference type="GO" id="GO:0051082">
    <property type="term" value="F:unfolded protein binding"/>
    <property type="evidence" value="ECO:0007669"/>
    <property type="project" value="TreeGrafter"/>
</dbReference>
<dbReference type="Proteomes" id="UP000034683">
    <property type="component" value="Unassembled WGS sequence"/>
</dbReference>
<dbReference type="Gene3D" id="2.30.22.10">
    <property type="entry name" value="Head domain of nucleotide exchange factor GrpE"/>
    <property type="match status" value="1"/>
</dbReference>
<dbReference type="PANTHER" id="PTHR21237">
    <property type="entry name" value="GRPE PROTEIN"/>
    <property type="match status" value="1"/>
</dbReference>
<evidence type="ECO:0000313" key="12">
    <source>
        <dbReference type="Proteomes" id="UP000034683"/>
    </source>
</evidence>
<protein>
    <recommendedName>
        <fullName evidence="8">Protein GrpE</fullName>
    </recommendedName>
    <alternativeName>
        <fullName evidence="9">HSP-70 cofactor</fullName>
    </alternativeName>
</protein>
<keyword evidence="5" id="KW-0346">Stress response</keyword>
<dbReference type="InterPro" id="IPR009012">
    <property type="entry name" value="GrpE_head"/>
</dbReference>
<comment type="similarity">
    <text evidence="2 10">Belongs to the GrpE family.</text>
</comment>
<dbReference type="GO" id="GO:0005737">
    <property type="term" value="C:cytoplasm"/>
    <property type="evidence" value="ECO:0007669"/>
    <property type="project" value="UniProtKB-SubCell"/>
</dbReference>
<keyword evidence="4" id="KW-0963">Cytoplasm</keyword>
<dbReference type="Pfam" id="PF01025">
    <property type="entry name" value="GrpE"/>
    <property type="match status" value="1"/>
</dbReference>
<dbReference type="SUPFAM" id="SSF51064">
    <property type="entry name" value="Head domain of nucleotide exchange factor GrpE"/>
    <property type="match status" value="1"/>
</dbReference>
<name>A0A0G0G7E8_9BACT</name>
<dbReference type="InterPro" id="IPR000740">
    <property type="entry name" value="GrpE"/>
</dbReference>
<dbReference type="EMBL" id="LBRA01000031">
    <property type="protein sequence ID" value="KKP87612.1"/>
    <property type="molecule type" value="Genomic_DNA"/>
</dbReference>
<evidence type="ECO:0000256" key="7">
    <source>
        <dbReference type="ARBA" id="ARBA00053401"/>
    </source>
</evidence>
<evidence type="ECO:0000256" key="9">
    <source>
        <dbReference type="ARBA" id="ARBA00076414"/>
    </source>
</evidence>
<evidence type="ECO:0000313" key="11">
    <source>
        <dbReference type="EMBL" id="KKP87612.1"/>
    </source>
</evidence>
<evidence type="ECO:0000256" key="6">
    <source>
        <dbReference type="ARBA" id="ARBA00023186"/>
    </source>
</evidence>
<evidence type="ECO:0000256" key="4">
    <source>
        <dbReference type="ARBA" id="ARBA00022490"/>
    </source>
</evidence>
<evidence type="ECO:0000256" key="8">
    <source>
        <dbReference type="ARBA" id="ARBA00072274"/>
    </source>
</evidence>
<evidence type="ECO:0000256" key="10">
    <source>
        <dbReference type="RuleBase" id="RU004478"/>
    </source>
</evidence>
<comment type="subunit">
    <text evidence="3">Homodimer.</text>
</comment>
<dbReference type="GO" id="GO:0042803">
    <property type="term" value="F:protein homodimerization activity"/>
    <property type="evidence" value="ECO:0007669"/>
    <property type="project" value="InterPro"/>
</dbReference>
<evidence type="ECO:0000256" key="3">
    <source>
        <dbReference type="ARBA" id="ARBA00011738"/>
    </source>
</evidence>
<organism evidence="11 12">
    <name type="scientific">Candidatus Nomurabacteria bacterium GW2011_GWA2_35_80</name>
    <dbReference type="NCBI Taxonomy" id="1618733"/>
    <lineage>
        <taxon>Bacteria</taxon>
        <taxon>Candidatus Nomuraibacteriota</taxon>
    </lineage>
</organism>
<dbReference type="PRINTS" id="PR00773">
    <property type="entry name" value="GRPEPROTEIN"/>
</dbReference>
<dbReference type="PANTHER" id="PTHR21237:SF23">
    <property type="entry name" value="GRPE PROTEIN HOMOLOG, MITOCHONDRIAL"/>
    <property type="match status" value="1"/>
</dbReference>
<gene>
    <name evidence="11" type="ORF">UR92_C0031G0006</name>
</gene>
<sequence length="98" mass="11545">MAFSNKETWEKVDESWRKGVEYIYTQLSTIFEEYDVKEIGAVGEDFDPNIHQSIEMVPTDKKEDNHKVSLVIQKGYKLGDRVIRVARVNVFEYNEEIK</sequence>
<comment type="function">
    <text evidence="7">Participates actively in the response to hyperosmotic and heat shock by preventing the aggregation of stress-denatured proteins, in association with DnaK and GrpE. It is the nucleotide exchange factor for DnaK and may function as a thermosensor. Unfolded proteins bind initially to DnaJ; upon interaction with the DnaJ-bound protein, DnaK hydrolyzes its bound ATP, resulting in the formation of a stable complex. GrpE releases ADP from DnaK; ATP binding to DnaK triggers the release of the substrate protein, thus completing the reaction cycle. Several rounds of ATP-dependent interactions between DnaJ, DnaK and GrpE are required for fully efficient folding.</text>
</comment>
<dbReference type="GO" id="GO:0000774">
    <property type="term" value="F:adenyl-nucleotide exchange factor activity"/>
    <property type="evidence" value="ECO:0007669"/>
    <property type="project" value="InterPro"/>
</dbReference>
<dbReference type="FunFam" id="2.30.22.10:FF:000001">
    <property type="entry name" value="Protein GrpE"/>
    <property type="match status" value="1"/>
</dbReference>
<dbReference type="AlphaFoldDB" id="A0A0G0G7E8"/>
<evidence type="ECO:0000256" key="1">
    <source>
        <dbReference type="ARBA" id="ARBA00004496"/>
    </source>
</evidence>